<sequence>MADLGFDQLSPTSTTGSMASTQETTVRIEGAVNETITITSQLQSPLLRLPAELRNEVFSYALGGLIVYLNHDGTISYHTPERLERLDGLNDARIDVLQNTTNCLSLLTTCRQIYNESAHLPLEHYAYFYRTCSFESRLNILPSTRIVAIKRIKITYHWFCPRGPCREYLEGCLDAIALLPFIENIEIMVVDHDTEDRARHTANRIRMTHGEVKNWVHLHVVGYLDSLTGPPNSPDVVIRTDVVNCKCKTVEVDKTDVSGA</sequence>
<evidence type="ECO:0000256" key="1">
    <source>
        <dbReference type="SAM" id="MobiDB-lite"/>
    </source>
</evidence>
<feature type="domain" description="DUF7730" evidence="2">
    <location>
        <begin position="40"/>
        <end position="158"/>
    </location>
</feature>
<protein>
    <recommendedName>
        <fullName evidence="2">DUF7730 domain-containing protein</fullName>
    </recommendedName>
</protein>
<gene>
    <name evidence="3" type="ORF">JI435_045980</name>
</gene>
<name>A0A7U2F4H7_PHANO</name>
<keyword evidence="4" id="KW-1185">Reference proteome</keyword>
<evidence type="ECO:0000313" key="3">
    <source>
        <dbReference type="EMBL" id="QRC98546.1"/>
    </source>
</evidence>
<dbReference type="PANTHER" id="PTHR38790:SF4">
    <property type="entry name" value="2EXR DOMAIN-CONTAINING PROTEIN"/>
    <property type="match status" value="1"/>
</dbReference>
<dbReference type="OrthoDB" id="3687946at2759"/>
<dbReference type="KEGG" id="pno:SNOG_04598"/>
<dbReference type="EMBL" id="CP069030">
    <property type="protein sequence ID" value="QRC98546.1"/>
    <property type="molecule type" value="Genomic_DNA"/>
</dbReference>
<feature type="region of interest" description="Disordered" evidence="1">
    <location>
        <begin position="1"/>
        <end position="22"/>
    </location>
</feature>
<organism evidence="3 4">
    <name type="scientific">Phaeosphaeria nodorum (strain SN15 / ATCC MYA-4574 / FGSC 10173)</name>
    <name type="common">Glume blotch fungus</name>
    <name type="synonym">Parastagonospora nodorum</name>
    <dbReference type="NCBI Taxonomy" id="321614"/>
    <lineage>
        <taxon>Eukaryota</taxon>
        <taxon>Fungi</taxon>
        <taxon>Dikarya</taxon>
        <taxon>Ascomycota</taxon>
        <taxon>Pezizomycotina</taxon>
        <taxon>Dothideomycetes</taxon>
        <taxon>Pleosporomycetidae</taxon>
        <taxon>Pleosporales</taxon>
        <taxon>Pleosporineae</taxon>
        <taxon>Phaeosphaeriaceae</taxon>
        <taxon>Parastagonospora</taxon>
    </lineage>
</organism>
<feature type="compositionally biased region" description="Polar residues" evidence="1">
    <location>
        <begin position="9"/>
        <end position="22"/>
    </location>
</feature>
<evidence type="ECO:0000259" key="2">
    <source>
        <dbReference type="Pfam" id="PF24864"/>
    </source>
</evidence>
<dbReference type="Proteomes" id="UP000663193">
    <property type="component" value="Chromosome 8"/>
</dbReference>
<reference evidence="4" key="1">
    <citation type="journal article" date="2021" name="BMC Genomics">
        <title>Chromosome-level genome assembly and manually-curated proteome of model necrotroph Parastagonospora nodorum Sn15 reveals a genome-wide trove of candidate effector homologs, and redundancy of virulence-related functions within an accessory chromosome.</title>
        <authorList>
            <person name="Bertazzoni S."/>
            <person name="Jones D.A.B."/>
            <person name="Phan H.T."/>
            <person name="Tan K.-C."/>
            <person name="Hane J.K."/>
        </authorList>
    </citation>
    <scope>NUCLEOTIDE SEQUENCE [LARGE SCALE GENOMIC DNA]</scope>
    <source>
        <strain evidence="4">SN15 / ATCC MYA-4574 / FGSC 10173)</strain>
    </source>
</reference>
<accession>A0A7U2F4H7</accession>
<dbReference type="AlphaFoldDB" id="A0A7U2F4H7"/>
<evidence type="ECO:0000313" key="4">
    <source>
        <dbReference type="Proteomes" id="UP000663193"/>
    </source>
</evidence>
<proteinExistence type="predicted"/>
<dbReference type="InterPro" id="IPR056632">
    <property type="entry name" value="DUF7730"/>
</dbReference>
<dbReference type="Pfam" id="PF24864">
    <property type="entry name" value="DUF7730"/>
    <property type="match status" value="1"/>
</dbReference>
<dbReference type="RefSeq" id="XP_001795011.1">
    <property type="nucleotide sequence ID" value="XM_001794959.1"/>
</dbReference>
<dbReference type="PANTHER" id="PTHR38790">
    <property type="entry name" value="2EXR DOMAIN-CONTAINING PROTEIN-RELATED"/>
    <property type="match status" value="1"/>
</dbReference>
<dbReference type="VEuPathDB" id="FungiDB:JI435_045980"/>